<sequence>MRDWRESAHRSKYHYVSFFYIVNRASRLNVSSDCSLLITNITDEDAGRYLLRLGNKNKFVAYLHTLSSEYSGLNNNGTS</sequence>
<proteinExistence type="predicted"/>
<name>A0A3P9M4D3_ORYLA</name>
<dbReference type="InterPro" id="IPR013783">
    <property type="entry name" value="Ig-like_fold"/>
</dbReference>
<reference evidence="1" key="4">
    <citation type="submission" date="2025-09" db="UniProtKB">
        <authorList>
            <consortium name="Ensembl"/>
        </authorList>
    </citation>
    <scope>IDENTIFICATION</scope>
    <source>
        <strain evidence="1">HNI</strain>
    </source>
</reference>
<protein>
    <recommendedName>
        <fullName evidence="3">Immunoglobulin V-set domain-containing protein</fullName>
    </recommendedName>
</protein>
<evidence type="ECO:0008006" key="3">
    <source>
        <dbReference type="Google" id="ProtNLM"/>
    </source>
</evidence>
<dbReference type="Proteomes" id="UP000265180">
    <property type="component" value="Chromosome 2"/>
</dbReference>
<dbReference type="AlphaFoldDB" id="A0A3P9M4D3"/>
<reference evidence="1 2" key="2">
    <citation type="submission" date="2017-04" db="EMBL/GenBank/DDBJ databases">
        <title>CpG methylation of centromeres and impact of large insertions on vertebrate speciation.</title>
        <authorList>
            <person name="Ichikawa K."/>
            <person name="Yoshimura J."/>
            <person name="Morishita S."/>
        </authorList>
    </citation>
    <scope>NUCLEOTIDE SEQUENCE</scope>
    <source>
        <strain evidence="1 2">HNI</strain>
    </source>
</reference>
<dbReference type="Gene3D" id="2.60.40.10">
    <property type="entry name" value="Immunoglobulins"/>
    <property type="match status" value="1"/>
</dbReference>
<organism evidence="1 2">
    <name type="scientific">Oryzias latipes</name>
    <name type="common">Japanese rice fish</name>
    <name type="synonym">Japanese killifish</name>
    <dbReference type="NCBI Taxonomy" id="8090"/>
    <lineage>
        <taxon>Eukaryota</taxon>
        <taxon>Metazoa</taxon>
        <taxon>Chordata</taxon>
        <taxon>Craniata</taxon>
        <taxon>Vertebrata</taxon>
        <taxon>Euteleostomi</taxon>
        <taxon>Actinopterygii</taxon>
        <taxon>Neopterygii</taxon>
        <taxon>Teleostei</taxon>
        <taxon>Neoteleostei</taxon>
        <taxon>Acanthomorphata</taxon>
        <taxon>Ovalentaria</taxon>
        <taxon>Atherinomorphae</taxon>
        <taxon>Beloniformes</taxon>
        <taxon>Adrianichthyidae</taxon>
        <taxon>Oryziinae</taxon>
        <taxon>Oryzias</taxon>
    </lineage>
</organism>
<dbReference type="SUPFAM" id="SSF48726">
    <property type="entry name" value="Immunoglobulin"/>
    <property type="match status" value="1"/>
</dbReference>
<evidence type="ECO:0000313" key="2">
    <source>
        <dbReference type="Proteomes" id="UP000265180"/>
    </source>
</evidence>
<reference key="1">
    <citation type="journal article" date="2007" name="Nature">
        <title>The medaka draft genome and insights into vertebrate genome evolution.</title>
        <authorList>
            <person name="Kasahara M."/>
            <person name="Naruse K."/>
            <person name="Sasaki S."/>
            <person name="Nakatani Y."/>
            <person name="Qu W."/>
            <person name="Ahsan B."/>
            <person name="Yamada T."/>
            <person name="Nagayasu Y."/>
            <person name="Doi K."/>
            <person name="Kasai Y."/>
            <person name="Jindo T."/>
            <person name="Kobayashi D."/>
            <person name="Shimada A."/>
            <person name="Toyoda A."/>
            <person name="Kuroki Y."/>
            <person name="Fujiyama A."/>
            <person name="Sasaki T."/>
            <person name="Shimizu A."/>
            <person name="Asakawa S."/>
            <person name="Shimizu N."/>
            <person name="Hashimoto S."/>
            <person name="Yang J."/>
            <person name="Lee Y."/>
            <person name="Matsushima K."/>
            <person name="Sugano S."/>
            <person name="Sakaizumi M."/>
            <person name="Narita T."/>
            <person name="Ohishi K."/>
            <person name="Haga S."/>
            <person name="Ohta F."/>
            <person name="Nomoto H."/>
            <person name="Nogata K."/>
            <person name="Morishita T."/>
            <person name="Endo T."/>
            <person name="Shin-I T."/>
            <person name="Takeda H."/>
            <person name="Morishita S."/>
            <person name="Kohara Y."/>
        </authorList>
    </citation>
    <scope>NUCLEOTIDE SEQUENCE [LARGE SCALE GENOMIC DNA]</scope>
    <source>
        <strain>Hd-rR</strain>
    </source>
</reference>
<accession>A0A3P9M4D3</accession>
<dbReference type="Ensembl" id="ENSORLT00020031157.1">
    <property type="protein sequence ID" value="ENSORLP00020027808.1"/>
    <property type="gene ID" value="ENSORLG00020010933.1"/>
</dbReference>
<reference evidence="1" key="3">
    <citation type="submission" date="2025-08" db="UniProtKB">
        <authorList>
            <consortium name="Ensembl"/>
        </authorList>
    </citation>
    <scope>IDENTIFICATION</scope>
    <source>
        <strain evidence="1">HNI</strain>
    </source>
</reference>
<dbReference type="InterPro" id="IPR036179">
    <property type="entry name" value="Ig-like_dom_sf"/>
</dbReference>
<evidence type="ECO:0000313" key="1">
    <source>
        <dbReference type="Ensembl" id="ENSORLP00020027808.1"/>
    </source>
</evidence>